<dbReference type="GO" id="GO:0050313">
    <property type="term" value="F:sulfur dioxygenase activity"/>
    <property type="evidence" value="ECO:0007669"/>
    <property type="project" value="InterPro"/>
</dbReference>
<dbReference type="AlphaFoldDB" id="A0A344PLJ0"/>
<gene>
    <name evidence="3" type="ORF">DRW48_11540</name>
</gene>
<dbReference type="InterPro" id="IPR001279">
    <property type="entry name" value="Metallo-B-lactamas"/>
</dbReference>
<keyword evidence="1" id="KW-0479">Metal-binding</keyword>
<dbReference type="PANTHER" id="PTHR43084">
    <property type="entry name" value="PERSULFIDE DIOXYGENASE ETHE1"/>
    <property type="match status" value="1"/>
</dbReference>
<evidence type="ECO:0000313" key="3">
    <source>
        <dbReference type="EMBL" id="AXC50245.1"/>
    </source>
</evidence>
<dbReference type="EMBL" id="CP030918">
    <property type="protein sequence ID" value="AXC50245.1"/>
    <property type="molecule type" value="Genomic_DNA"/>
</dbReference>
<keyword evidence="3" id="KW-0378">Hydrolase</keyword>
<dbReference type="GO" id="GO:0006749">
    <property type="term" value="P:glutathione metabolic process"/>
    <property type="evidence" value="ECO:0007669"/>
    <property type="project" value="InterPro"/>
</dbReference>
<dbReference type="KEGG" id="pars:DRW48_11540"/>
<dbReference type="OrthoDB" id="9784009at2"/>
<dbReference type="GO" id="GO:0070813">
    <property type="term" value="P:hydrogen sulfide metabolic process"/>
    <property type="evidence" value="ECO:0007669"/>
    <property type="project" value="TreeGrafter"/>
</dbReference>
<dbReference type="SMART" id="SM00849">
    <property type="entry name" value="Lactamase_B"/>
    <property type="match status" value="1"/>
</dbReference>
<keyword evidence="4" id="KW-1185">Reference proteome</keyword>
<reference evidence="4" key="1">
    <citation type="submission" date="2018-07" db="EMBL/GenBank/DDBJ databases">
        <title>Genome sequencing of Paracoccus sp. SC2-6.</title>
        <authorList>
            <person name="Heo J."/>
            <person name="Kim S.-J."/>
            <person name="Kwon S.-W."/>
        </authorList>
    </citation>
    <scope>NUCLEOTIDE SEQUENCE [LARGE SCALE GENOMIC DNA]</scope>
    <source>
        <strain evidence="4">SC2-6</strain>
    </source>
</reference>
<feature type="domain" description="Metallo-beta-lactamase" evidence="2">
    <location>
        <begin position="23"/>
        <end position="213"/>
    </location>
</feature>
<dbReference type="SUPFAM" id="SSF56281">
    <property type="entry name" value="Metallo-hydrolase/oxidoreductase"/>
    <property type="match status" value="1"/>
</dbReference>
<dbReference type="Pfam" id="PF00753">
    <property type="entry name" value="Lactamase_B"/>
    <property type="match status" value="1"/>
</dbReference>
<dbReference type="Proteomes" id="UP000252023">
    <property type="component" value="Chromosome"/>
</dbReference>
<organism evidence="3 4">
    <name type="scientific">Paracoccus suum</name>
    <dbReference type="NCBI Taxonomy" id="2259340"/>
    <lineage>
        <taxon>Bacteria</taxon>
        <taxon>Pseudomonadati</taxon>
        <taxon>Pseudomonadota</taxon>
        <taxon>Alphaproteobacteria</taxon>
        <taxon>Rhodobacterales</taxon>
        <taxon>Paracoccaceae</taxon>
        <taxon>Paracoccus</taxon>
    </lineage>
</organism>
<evidence type="ECO:0000259" key="2">
    <source>
        <dbReference type="SMART" id="SM00849"/>
    </source>
</evidence>
<accession>A0A344PLJ0</accession>
<dbReference type="InterPro" id="IPR036866">
    <property type="entry name" value="RibonucZ/Hydroxyglut_hydro"/>
</dbReference>
<dbReference type="GO" id="GO:0046872">
    <property type="term" value="F:metal ion binding"/>
    <property type="evidence" value="ECO:0007669"/>
    <property type="project" value="UniProtKB-KW"/>
</dbReference>
<dbReference type="InterPro" id="IPR044528">
    <property type="entry name" value="POD-like_MBL-fold"/>
</dbReference>
<dbReference type="GO" id="GO:0016787">
    <property type="term" value="F:hydrolase activity"/>
    <property type="evidence" value="ECO:0007669"/>
    <property type="project" value="UniProtKB-KW"/>
</dbReference>
<dbReference type="RefSeq" id="WP_114076564.1">
    <property type="nucleotide sequence ID" value="NZ_CP030918.1"/>
</dbReference>
<dbReference type="PANTHER" id="PTHR43084:SF1">
    <property type="entry name" value="PERSULFIDE DIOXYGENASE ETHE1, MITOCHONDRIAL"/>
    <property type="match status" value="1"/>
</dbReference>
<protein>
    <submittedName>
        <fullName evidence="3">MBL fold metallo-hydrolase</fullName>
    </submittedName>
</protein>
<evidence type="ECO:0000313" key="4">
    <source>
        <dbReference type="Proteomes" id="UP000252023"/>
    </source>
</evidence>
<proteinExistence type="predicted"/>
<dbReference type="CDD" id="cd07724">
    <property type="entry name" value="POD-like_MBL-fold"/>
    <property type="match status" value="1"/>
</dbReference>
<dbReference type="Gene3D" id="3.60.15.10">
    <property type="entry name" value="Ribonuclease Z/Hydroxyacylglutathione hydrolase-like"/>
    <property type="match status" value="1"/>
</dbReference>
<dbReference type="InterPro" id="IPR051682">
    <property type="entry name" value="Mito_Persulfide_Diox"/>
</dbReference>
<name>A0A344PLJ0_9RHOB</name>
<evidence type="ECO:0000256" key="1">
    <source>
        <dbReference type="ARBA" id="ARBA00022723"/>
    </source>
</evidence>
<sequence>MTRYPINLDVKPDVHAFFDDATNTISYIVKDPASNACAIVDSVMDFDYAAGRITYDHADMLIRKVEEMGLSVEWIIETHVHADHLSAAPYLQQKLGGKIGIGARIMVVQDTFGKVFNEGTEFQRDGSQFDALFEDGDTYMVGNMQAVAMATPGHTPACMTHVMGDAAFVGDTLFMPDGGSARADFPGGDAGTLYDSIQKVLSLPDETRLFMCHDYGPNGREIRWETTVADERAHNIHVGAGKTRDEFIKFRTERDAQLAMPRLIIPSLQVNMRAGKVPTDKDGNRVLKVPVNGL</sequence>